<organism evidence="2 3">
    <name type="scientific">Fraxinus pennsylvanica</name>
    <dbReference type="NCBI Taxonomy" id="56036"/>
    <lineage>
        <taxon>Eukaryota</taxon>
        <taxon>Viridiplantae</taxon>
        <taxon>Streptophyta</taxon>
        <taxon>Embryophyta</taxon>
        <taxon>Tracheophyta</taxon>
        <taxon>Spermatophyta</taxon>
        <taxon>Magnoliopsida</taxon>
        <taxon>eudicotyledons</taxon>
        <taxon>Gunneridae</taxon>
        <taxon>Pentapetalae</taxon>
        <taxon>asterids</taxon>
        <taxon>lamiids</taxon>
        <taxon>Lamiales</taxon>
        <taxon>Oleaceae</taxon>
        <taxon>Oleeae</taxon>
        <taxon>Fraxinus</taxon>
    </lineage>
</organism>
<dbReference type="Proteomes" id="UP000834106">
    <property type="component" value="Chromosome 3"/>
</dbReference>
<dbReference type="AlphaFoldDB" id="A0AAD1YUP8"/>
<accession>A0AAD1YUP8</accession>
<protein>
    <submittedName>
        <fullName evidence="2">Uncharacterized protein</fullName>
    </submittedName>
</protein>
<reference evidence="2" key="1">
    <citation type="submission" date="2023-05" db="EMBL/GenBank/DDBJ databases">
        <authorList>
            <person name="Huff M."/>
        </authorList>
    </citation>
    <scope>NUCLEOTIDE SEQUENCE</scope>
</reference>
<feature type="region of interest" description="Disordered" evidence="1">
    <location>
        <begin position="89"/>
        <end position="113"/>
    </location>
</feature>
<gene>
    <name evidence="2" type="ORF">FPE_LOCUS5043</name>
</gene>
<evidence type="ECO:0000313" key="2">
    <source>
        <dbReference type="EMBL" id="CAI9757613.1"/>
    </source>
</evidence>
<dbReference type="EMBL" id="OU503038">
    <property type="protein sequence ID" value="CAI9757613.1"/>
    <property type="molecule type" value="Genomic_DNA"/>
</dbReference>
<feature type="compositionally biased region" description="Basic and acidic residues" evidence="1">
    <location>
        <begin position="89"/>
        <end position="101"/>
    </location>
</feature>
<name>A0AAD1YUP8_9LAMI</name>
<evidence type="ECO:0000313" key="3">
    <source>
        <dbReference type="Proteomes" id="UP000834106"/>
    </source>
</evidence>
<sequence>MESFSKNQEEQFERIEKKLRFLSVTTKSWDQMLKVIDTKRFSETIEEEVCIEEKSQNNDGSGILLDDREDENVEKENVGVEHGCVRFSEKAHNDKQSNTEKPHRRTSFGALSENGQILTNGTKEIGELLEEFTRETDSESGSDVVEHVDNDDEESMKIVKVKVKIIMKTELNMLLIRMIKCTLGQK</sequence>
<proteinExistence type="predicted"/>
<keyword evidence="3" id="KW-1185">Reference proteome</keyword>
<evidence type="ECO:0000256" key="1">
    <source>
        <dbReference type="SAM" id="MobiDB-lite"/>
    </source>
</evidence>